<dbReference type="InterPro" id="IPR013824">
    <property type="entry name" value="Topo_IA_cen_sub1"/>
</dbReference>
<dbReference type="PROSITE" id="PS52039">
    <property type="entry name" value="TOPO_IA_2"/>
    <property type="match status" value="1"/>
</dbReference>
<dbReference type="InterPro" id="IPR013826">
    <property type="entry name" value="Topo_IA_cen_sub3"/>
</dbReference>
<dbReference type="Proteomes" id="UP000034498">
    <property type="component" value="Unassembled WGS sequence"/>
</dbReference>
<keyword evidence="7 10" id="KW-0799">Topoisomerase</keyword>
<dbReference type="PROSITE" id="PS00396">
    <property type="entry name" value="TOPO_IA_1"/>
    <property type="match status" value="1"/>
</dbReference>
<dbReference type="SMART" id="SM00437">
    <property type="entry name" value="TOP1Ac"/>
    <property type="match status" value="1"/>
</dbReference>
<dbReference type="GO" id="GO:0005694">
    <property type="term" value="C:chromosome"/>
    <property type="evidence" value="ECO:0007669"/>
    <property type="project" value="InterPro"/>
</dbReference>
<feature type="domain" description="Toprim" evidence="11">
    <location>
        <begin position="13"/>
        <end position="123"/>
    </location>
</feature>
<dbReference type="CDD" id="cd03363">
    <property type="entry name" value="TOPRIM_TopoIA_TopoI"/>
    <property type="match status" value="1"/>
</dbReference>
<feature type="site" description="Interaction with DNA" evidence="10">
    <location>
        <position position="164"/>
    </location>
</feature>
<dbReference type="AlphaFoldDB" id="A0A0G0K6K2"/>
<dbReference type="EMBL" id="LBUX01000004">
    <property type="protein sequence ID" value="KKQ74467.1"/>
    <property type="molecule type" value="Genomic_DNA"/>
</dbReference>
<accession>A0A0G0K6K2</accession>
<dbReference type="PANTHER" id="PTHR42785">
    <property type="entry name" value="DNA TOPOISOMERASE, TYPE IA, CORE"/>
    <property type="match status" value="1"/>
</dbReference>
<name>A0A0G0K6K2_9BACT</name>
<dbReference type="Gene3D" id="3.30.65.10">
    <property type="entry name" value="Bacterial Topoisomerase I, domain 1"/>
    <property type="match status" value="3"/>
</dbReference>
<comment type="subunit">
    <text evidence="10">Monomer.</text>
</comment>
<dbReference type="InterPro" id="IPR013498">
    <property type="entry name" value="Topo_IA_Znf"/>
</dbReference>
<evidence type="ECO:0000256" key="8">
    <source>
        <dbReference type="ARBA" id="ARBA00023125"/>
    </source>
</evidence>
<feature type="site" description="Interaction with DNA" evidence="10">
    <location>
        <position position="157"/>
    </location>
</feature>
<dbReference type="InterPro" id="IPR023405">
    <property type="entry name" value="Topo_IA_core_domain"/>
</dbReference>
<dbReference type="InterPro" id="IPR013497">
    <property type="entry name" value="Topo_IA_cen"/>
</dbReference>
<dbReference type="SMART" id="SM00493">
    <property type="entry name" value="TOPRIM"/>
    <property type="match status" value="1"/>
</dbReference>
<dbReference type="InterPro" id="IPR013825">
    <property type="entry name" value="Topo_IA_cen_sub2"/>
</dbReference>
<feature type="site" description="Interaction with DNA" evidence="10">
    <location>
        <position position="149"/>
    </location>
</feature>
<comment type="similarity">
    <text evidence="2 10">Belongs to the type IA topoisomerase family.</text>
</comment>
<dbReference type="InterPro" id="IPR023406">
    <property type="entry name" value="Topo_IA_AS"/>
</dbReference>
<evidence type="ECO:0000256" key="2">
    <source>
        <dbReference type="ARBA" id="ARBA00009446"/>
    </source>
</evidence>
<dbReference type="EC" id="5.6.2.1" evidence="10"/>
<dbReference type="HAMAP" id="MF_00952">
    <property type="entry name" value="Topoisom_1_prok"/>
    <property type="match status" value="1"/>
</dbReference>
<dbReference type="InterPro" id="IPR034149">
    <property type="entry name" value="TOPRIM_TopoI"/>
</dbReference>
<organism evidence="13 14">
    <name type="scientific">Berkelbacteria bacterium GW2011_GWB1_38_5</name>
    <dbReference type="NCBI Taxonomy" id="1618336"/>
    <lineage>
        <taxon>Bacteria</taxon>
        <taxon>Candidatus Berkelbacteria</taxon>
    </lineage>
</organism>
<feature type="site" description="Interaction with DNA" evidence="10">
    <location>
        <position position="487"/>
    </location>
</feature>
<dbReference type="InterPro" id="IPR003602">
    <property type="entry name" value="Topo_IA_DNA-bd_dom"/>
</dbReference>
<keyword evidence="6" id="KW-0460">Magnesium</keyword>
<reference evidence="13 14" key="1">
    <citation type="journal article" date="2015" name="Nature">
        <title>rRNA introns, odd ribosomes, and small enigmatic genomes across a large radiation of phyla.</title>
        <authorList>
            <person name="Brown C.T."/>
            <person name="Hug L.A."/>
            <person name="Thomas B.C."/>
            <person name="Sharon I."/>
            <person name="Castelle C.J."/>
            <person name="Singh A."/>
            <person name="Wilkins M.J."/>
            <person name="Williams K.H."/>
            <person name="Banfield J.F."/>
        </authorList>
    </citation>
    <scope>NUCLEOTIDE SEQUENCE [LARGE SCALE GENOMIC DNA]</scope>
</reference>
<dbReference type="PROSITE" id="PS50880">
    <property type="entry name" value="TOPRIM"/>
    <property type="match status" value="1"/>
</dbReference>
<evidence type="ECO:0000313" key="14">
    <source>
        <dbReference type="Proteomes" id="UP000034498"/>
    </source>
</evidence>
<evidence type="ECO:0000256" key="6">
    <source>
        <dbReference type="ARBA" id="ARBA00022842"/>
    </source>
</evidence>
<dbReference type="InterPro" id="IPR005733">
    <property type="entry name" value="TopoI_bac-type"/>
</dbReference>
<dbReference type="SUPFAM" id="SSF57783">
    <property type="entry name" value="Zinc beta-ribbon"/>
    <property type="match status" value="2"/>
</dbReference>
<proteinExistence type="inferred from homology"/>
<feature type="site" description="Interaction with DNA" evidence="10">
    <location>
        <position position="152"/>
    </location>
</feature>
<dbReference type="NCBIfam" id="TIGR01051">
    <property type="entry name" value="topA_bact"/>
    <property type="match status" value="1"/>
</dbReference>
<evidence type="ECO:0000256" key="5">
    <source>
        <dbReference type="ARBA" id="ARBA00022833"/>
    </source>
</evidence>
<comment type="function">
    <text evidence="10">Releases the supercoiling and torsional tension of DNA, which is introduced during the DNA replication and transcription, by transiently cleaving and rejoining one strand of the DNA duplex. Introduces a single-strand break via transesterification at a target site in duplex DNA. The scissile phosphodiester is attacked by the catalytic tyrosine of the enzyme, resulting in the formation of a DNA-(5'-phosphotyrosyl)-enzyme intermediate and the expulsion of a 3'-OH DNA strand. The free DNA strand then undergoes passage around the unbroken strand, thus removing DNA supercoils. Finally, in the religation step, the DNA 3'-OH attacks the covalent intermediate to expel the active-site tyrosine and restore the DNA phosphodiester backbone.</text>
</comment>
<feature type="site" description="Interaction with DNA" evidence="10">
    <location>
        <position position="43"/>
    </location>
</feature>
<evidence type="ECO:0000259" key="12">
    <source>
        <dbReference type="PROSITE" id="PS52039"/>
    </source>
</evidence>
<dbReference type="InterPro" id="IPR000380">
    <property type="entry name" value="Topo_IA"/>
</dbReference>
<dbReference type="PANTHER" id="PTHR42785:SF1">
    <property type="entry name" value="DNA TOPOISOMERASE"/>
    <property type="match status" value="1"/>
</dbReference>
<evidence type="ECO:0000256" key="1">
    <source>
        <dbReference type="ARBA" id="ARBA00000213"/>
    </source>
</evidence>
<feature type="active site" description="O-(5'-phospho-DNA)-tyrosine intermediate" evidence="10">
    <location>
        <position position="304"/>
    </location>
</feature>
<evidence type="ECO:0000256" key="4">
    <source>
        <dbReference type="ARBA" id="ARBA00022771"/>
    </source>
</evidence>
<dbReference type="Pfam" id="PF01751">
    <property type="entry name" value="Toprim"/>
    <property type="match status" value="1"/>
</dbReference>
<dbReference type="Gene3D" id="3.40.50.140">
    <property type="match status" value="1"/>
</dbReference>
<dbReference type="InterPro" id="IPR003601">
    <property type="entry name" value="Topo_IA_2"/>
</dbReference>
<evidence type="ECO:0000256" key="3">
    <source>
        <dbReference type="ARBA" id="ARBA00022723"/>
    </source>
</evidence>
<dbReference type="Pfam" id="PF01396">
    <property type="entry name" value="Zn_ribbon_Top1"/>
    <property type="match status" value="3"/>
</dbReference>
<dbReference type="Gene3D" id="1.10.460.10">
    <property type="entry name" value="Topoisomerase I, domain 2"/>
    <property type="match status" value="1"/>
</dbReference>
<comment type="catalytic activity">
    <reaction evidence="1 10">
        <text>ATP-independent breakage of single-stranded DNA, followed by passage and rejoining.</text>
        <dbReference type="EC" id="5.6.2.1"/>
    </reaction>
</comment>
<evidence type="ECO:0000256" key="9">
    <source>
        <dbReference type="ARBA" id="ARBA00023235"/>
    </source>
</evidence>
<dbReference type="InterPro" id="IPR028612">
    <property type="entry name" value="Topoisom_1_IA"/>
</dbReference>
<dbReference type="GO" id="GO:0006265">
    <property type="term" value="P:DNA topological change"/>
    <property type="evidence" value="ECO:0007669"/>
    <property type="project" value="UniProtKB-UniRule"/>
</dbReference>
<protein>
    <recommendedName>
        <fullName evidence="10">DNA topoisomerase 1</fullName>
        <ecNumber evidence="10">5.6.2.1</ecNumber>
    </recommendedName>
    <alternativeName>
        <fullName evidence="10">DNA topoisomerase I</fullName>
    </alternativeName>
</protein>
<dbReference type="InterPro" id="IPR006171">
    <property type="entry name" value="TOPRIM_dom"/>
</dbReference>
<evidence type="ECO:0000256" key="7">
    <source>
        <dbReference type="ARBA" id="ARBA00023029"/>
    </source>
</evidence>
<evidence type="ECO:0000256" key="10">
    <source>
        <dbReference type="HAMAP-Rule" id="MF_00952"/>
    </source>
</evidence>
<dbReference type="SUPFAM" id="SSF56712">
    <property type="entry name" value="Prokaryotic type I DNA topoisomerase"/>
    <property type="match status" value="1"/>
</dbReference>
<dbReference type="SMART" id="SM00436">
    <property type="entry name" value="TOP1Bc"/>
    <property type="match status" value="1"/>
</dbReference>
<keyword evidence="8 10" id="KW-0238">DNA-binding</keyword>
<keyword evidence="9 10" id="KW-0413">Isomerase</keyword>
<dbReference type="GO" id="GO:0003677">
    <property type="term" value="F:DNA binding"/>
    <property type="evidence" value="ECO:0007669"/>
    <property type="project" value="UniProtKB-KW"/>
</dbReference>
<dbReference type="Gene3D" id="1.10.290.10">
    <property type="entry name" value="Topoisomerase I, domain 4"/>
    <property type="match status" value="1"/>
</dbReference>
<dbReference type="PATRIC" id="fig|1618336.3.peg.153"/>
<evidence type="ECO:0000313" key="13">
    <source>
        <dbReference type="EMBL" id="KKQ74467.1"/>
    </source>
</evidence>
<keyword evidence="5" id="KW-0862">Zinc</keyword>
<feature type="site" description="Interaction with DNA" evidence="10">
    <location>
        <position position="306"/>
    </location>
</feature>
<dbReference type="PRINTS" id="PR00417">
    <property type="entry name" value="PRTPISMRASEI"/>
</dbReference>
<feature type="region of interest" description="Interaction with DNA" evidence="10">
    <location>
        <begin position="172"/>
        <end position="177"/>
    </location>
</feature>
<sequence>MFRASIFEFRIFMNLVIVESPAKGKTIEKYLGKDYKVLASFGHVRDLPAKNIGVDVKNDFTPEYIIPAKAKKVVSELKSEIAKSDMLYLATDYDREGEAIAWHLVEAIKPKKPVKRITFHEITKSAICEAIKHPREIDLNLVNAQQARRILDRLVGYKLSPFLWKKVAQGLSAGRVQSVAVRLIVDKEKEIQKFVTQEYWSLEAKLSKEDYPDNIFQAILTEKDNQKIDRLTIKNEAEAKKVLDDLNQADYIISDIQKAEKKRYPAPPFTTSTLQQEAGSKLHFSAKQTMRLAQNLYEAGLITYMRTDSVNVARQALDSAAEVIKKKFGQNYALSQPRYYKTKSKGAQEAHEAIRPTNLSLEVAGKNQEVRLYQLIWKKTIASQMAEAVFDETNLKIQAKNYGFSSTGVKTKFDGFTKLYQNNLNDKQILPPLEKGEKLSLIGLEKIQHFTEPPARYSEGTLIKELEKRGIGRPSTYAPTISTIQDRGYVEKVEGKFVPKDIGTAVTEILIKHFSDIIDYNFTAKMEEELDDIAEGKLKWQPVLKKFYDPFSKNLSIKMLEVQKSDLTEKTDKKCPKCGKNLLIKIGRYGKFLACGGYPECKHTQPLDGDITKKEAQKTDKKCPKCKKDLVLKESKYGKFLACSGYPDCKFTENIKVESKVKCPDCAGKIVQKRTRKGKMFWGCENYPSCKKAFWDEPQEKTCPNCKSIITLNSKSKLLKCSQCDWKAKED</sequence>
<dbReference type="GO" id="GO:0003917">
    <property type="term" value="F:DNA topoisomerase type I (single strand cut, ATP-independent) activity"/>
    <property type="evidence" value="ECO:0007669"/>
    <property type="project" value="UniProtKB-UniRule"/>
</dbReference>
<dbReference type="STRING" id="1618336.US94_C0004G0008"/>
<dbReference type="GO" id="GO:0008270">
    <property type="term" value="F:zinc ion binding"/>
    <property type="evidence" value="ECO:0007669"/>
    <property type="project" value="UniProtKB-KW"/>
</dbReference>
<feature type="domain" description="Topo IA-type catalytic" evidence="12">
    <location>
        <begin position="138"/>
        <end position="555"/>
    </location>
</feature>
<evidence type="ECO:0000259" key="11">
    <source>
        <dbReference type="PROSITE" id="PS50880"/>
    </source>
</evidence>
<gene>
    <name evidence="10" type="primary">topA</name>
    <name evidence="13" type="ORF">US94_C0004G0008</name>
</gene>
<keyword evidence="3" id="KW-0479">Metal-binding</keyword>
<dbReference type="Pfam" id="PF01131">
    <property type="entry name" value="Topoisom_bac"/>
    <property type="match status" value="1"/>
</dbReference>
<feature type="site" description="Interaction with DNA" evidence="10">
    <location>
        <position position="148"/>
    </location>
</feature>
<dbReference type="Gene3D" id="2.70.20.10">
    <property type="entry name" value="Topoisomerase I, domain 3"/>
    <property type="match status" value="1"/>
</dbReference>
<dbReference type="CDD" id="cd00186">
    <property type="entry name" value="TOP1Ac"/>
    <property type="match status" value="1"/>
</dbReference>
<comment type="caution">
    <text evidence="13">The sequence shown here is derived from an EMBL/GenBank/DDBJ whole genome shotgun (WGS) entry which is preliminary data.</text>
</comment>
<keyword evidence="4" id="KW-0863">Zinc-finger</keyword>